<dbReference type="PANTHER" id="PTHR47691">
    <property type="entry name" value="REGULATOR-RELATED"/>
    <property type="match status" value="1"/>
</dbReference>
<protein>
    <recommendedName>
        <fullName evidence="3">Tetratricopeptide repeat protein</fullName>
    </recommendedName>
</protein>
<dbReference type="Pfam" id="PF13424">
    <property type="entry name" value="TPR_12"/>
    <property type="match status" value="1"/>
</dbReference>
<reference evidence="1" key="2">
    <citation type="submission" date="2020-09" db="EMBL/GenBank/DDBJ databases">
        <authorList>
            <person name="Sun Q."/>
            <person name="Ohkuma M."/>
        </authorList>
    </citation>
    <scope>NUCLEOTIDE SEQUENCE</scope>
    <source>
        <strain evidence="1">JCM 3276</strain>
    </source>
</reference>
<evidence type="ECO:0008006" key="3">
    <source>
        <dbReference type="Google" id="ProtNLM"/>
    </source>
</evidence>
<accession>A0A918GSB8</accession>
<comment type="caution">
    <text evidence="1">The sequence shown here is derived from an EMBL/GenBank/DDBJ whole genome shotgun (WGS) entry which is preliminary data.</text>
</comment>
<dbReference type="PANTHER" id="PTHR47691:SF3">
    <property type="entry name" value="HTH-TYPE TRANSCRIPTIONAL REGULATOR RV0890C-RELATED"/>
    <property type="match status" value="1"/>
</dbReference>
<dbReference type="InterPro" id="IPR027417">
    <property type="entry name" value="P-loop_NTPase"/>
</dbReference>
<dbReference type="AlphaFoldDB" id="A0A918GSB8"/>
<dbReference type="Gene3D" id="3.40.50.300">
    <property type="entry name" value="P-loop containing nucleotide triphosphate hydrolases"/>
    <property type="match status" value="1"/>
</dbReference>
<keyword evidence="2" id="KW-1185">Reference proteome</keyword>
<organism evidence="1 2">
    <name type="scientific">Actinokineospora fastidiosa</name>
    <dbReference type="NCBI Taxonomy" id="1816"/>
    <lineage>
        <taxon>Bacteria</taxon>
        <taxon>Bacillati</taxon>
        <taxon>Actinomycetota</taxon>
        <taxon>Actinomycetes</taxon>
        <taxon>Pseudonocardiales</taxon>
        <taxon>Pseudonocardiaceae</taxon>
        <taxon>Actinokineospora</taxon>
    </lineage>
</organism>
<sequence>MVGDQHGPGGHFATNSVKGDVSGPVLQAGAVNEVHFHAPSEWKVTPAQLMRSPTAFVGRERELAELSASVPGGGLVVLTGIGGVGKTTLAVHWLRGLDEAGFDGSLVADLRGPASAAEVTEWFLLSLGVPAERIPLSAERRAALYRSMTAGRRLRVMLDDAVSAAQVRPLIPAGPGSVVVVTSRSWLSGLALDGARWLRVEPMDDADAVRLLEVVAGPSRVGADTGAAARLARLCGGLPLALSVVGARLLIRGRRPLSSEVRALTAEHERLARLTLEGDVSVSAALDVSYLDLDDRARAAYRACAWHPGREFGSAVLAAALGWPAPETEDAVATLFESGLVDEVADGRYALHDLVRLHGRAMGGEEVVRSMVEWYLDRTVAADLAVHPLRPRIGPAFAAPAAVFAGPEAGLAWAAVERANVRAAVEVAAERGWDELVWQFCEALWGQFLHTRRYGEWIELQRMGIGSARRCGNMRAEGRLRAQLGYAYAQLGQADDAAAQSRRALELARRGEDVPGEATAWEQLALALRRTDPEQALECLARSRELNERLGRDRGVALCRRRSGEVLADLGRFDEAADHLLAAAATMAELADPTQHARAIALVAEVRSRQGRADQARSVLVDALARMRAFGSPYYQAEILAMLGGVAERTGDATAAREAWSQAAALYEGVDDDKAGLMRSRLARDTGEDAPHRT</sequence>
<evidence type="ECO:0000313" key="1">
    <source>
        <dbReference type="EMBL" id="GGS57856.1"/>
    </source>
</evidence>
<proteinExistence type="predicted"/>
<dbReference type="InterPro" id="IPR011990">
    <property type="entry name" value="TPR-like_helical_dom_sf"/>
</dbReference>
<dbReference type="EMBL" id="BMRB01000009">
    <property type="protein sequence ID" value="GGS57856.1"/>
    <property type="molecule type" value="Genomic_DNA"/>
</dbReference>
<gene>
    <name evidence="1" type="ORF">GCM10010171_61080</name>
</gene>
<dbReference type="SUPFAM" id="SSF52540">
    <property type="entry name" value="P-loop containing nucleoside triphosphate hydrolases"/>
    <property type="match status" value="1"/>
</dbReference>
<dbReference type="PRINTS" id="PR00364">
    <property type="entry name" value="DISEASERSIST"/>
</dbReference>
<name>A0A918GSB8_9PSEU</name>
<dbReference type="Gene3D" id="1.25.40.10">
    <property type="entry name" value="Tetratricopeptide repeat domain"/>
    <property type="match status" value="2"/>
</dbReference>
<evidence type="ECO:0000313" key="2">
    <source>
        <dbReference type="Proteomes" id="UP000660680"/>
    </source>
</evidence>
<dbReference type="SUPFAM" id="SSF48452">
    <property type="entry name" value="TPR-like"/>
    <property type="match status" value="1"/>
</dbReference>
<dbReference type="GO" id="GO:0043531">
    <property type="term" value="F:ADP binding"/>
    <property type="evidence" value="ECO:0007669"/>
    <property type="project" value="InterPro"/>
</dbReference>
<reference evidence="1" key="1">
    <citation type="journal article" date="2014" name="Int. J. Syst. Evol. Microbiol.">
        <title>Complete genome sequence of Corynebacterium casei LMG S-19264T (=DSM 44701T), isolated from a smear-ripened cheese.</title>
        <authorList>
            <consortium name="US DOE Joint Genome Institute (JGI-PGF)"/>
            <person name="Walter F."/>
            <person name="Albersmeier A."/>
            <person name="Kalinowski J."/>
            <person name="Ruckert C."/>
        </authorList>
    </citation>
    <scope>NUCLEOTIDE SEQUENCE</scope>
    <source>
        <strain evidence="1">JCM 3276</strain>
    </source>
</reference>
<dbReference type="Proteomes" id="UP000660680">
    <property type="component" value="Unassembled WGS sequence"/>
</dbReference>